<evidence type="ECO:0000259" key="13">
    <source>
        <dbReference type="PROSITE" id="PS50262"/>
    </source>
</evidence>
<evidence type="ECO:0000256" key="6">
    <source>
        <dbReference type="ARBA" id="ARBA00023040"/>
    </source>
</evidence>
<evidence type="ECO:0000313" key="14">
    <source>
        <dbReference type="Ensembl" id="ENSOMYP00000007633.2"/>
    </source>
</evidence>
<dbReference type="Proteomes" id="UP000694395">
    <property type="component" value="Chromosome 12"/>
</dbReference>
<keyword evidence="3 12" id="KW-0812">Transmembrane</keyword>
<dbReference type="Pfam" id="PF00001">
    <property type="entry name" value="7tm_1"/>
    <property type="match status" value="1"/>
</dbReference>
<dbReference type="Gene3D" id="1.20.1070.10">
    <property type="entry name" value="Rhodopsin 7-helix transmembrane proteins"/>
    <property type="match status" value="1"/>
</dbReference>
<keyword evidence="7" id="KW-1064">Adaptive immunity</keyword>
<organism evidence="14 15">
    <name type="scientific">Oncorhynchus mykiss</name>
    <name type="common">Rainbow trout</name>
    <name type="synonym">Salmo gairdneri</name>
    <dbReference type="NCBI Taxonomy" id="8022"/>
    <lineage>
        <taxon>Eukaryota</taxon>
        <taxon>Metazoa</taxon>
        <taxon>Chordata</taxon>
        <taxon>Craniata</taxon>
        <taxon>Vertebrata</taxon>
        <taxon>Euteleostomi</taxon>
        <taxon>Actinopterygii</taxon>
        <taxon>Neopterygii</taxon>
        <taxon>Teleostei</taxon>
        <taxon>Protacanthopterygii</taxon>
        <taxon>Salmoniformes</taxon>
        <taxon>Salmonidae</taxon>
        <taxon>Salmoninae</taxon>
        <taxon>Oncorhynchus</taxon>
    </lineage>
</organism>
<dbReference type="InterPro" id="IPR000276">
    <property type="entry name" value="GPCR_Rhodpsn"/>
</dbReference>
<dbReference type="PROSITE" id="PS50262">
    <property type="entry name" value="G_PROTEIN_RECEP_F1_2"/>
    <property type="match status" value="1"/>
</dbReference>
<evidence type="ECO:0000256" key="10">
    <source>
        <dbReference type="ARBA" id="ARBA00023170"/>
    </source>
</evidence>
<dbReference type="SUPFAM" id="SSF81321">
    <property type="entry name" value="Family A G protein-coupled receptor-like"/>
    <property type="match status" value="1"/>
</dbReference>
<feature type="transmembrane region" description="Helical" evidence="12">
    <location>
        <begin position="115"/>
        <end position="135"/>
    </location>
</feature>
<feature type="domain" description="G-protein coupled receptors family 1 profile" evidence="13">
    <location>
        <begin position="97"/>
        <end position="357"/>
    </location>
</feature>
<evidence type="ECO:0000256" key="5">
    <source>
        <dbReference type="ARBA" id="ARBA00022989"/>
    </source>
</evidence>
<dbReference type="AlphaFoldDB" id="A0A8C7NH89"/>
<dbReference type="PRINTS" id="PR01157">
    <property type="entry name" value="P2YPURNOCPTR"/>
</dbReference>
<evidence type="ECO:0000256" key="7">
    <source>
        <dbReference type="ARBA" id="ARBA00023130"/>
    </source>
</evidence>
<keyword evidence="9" id="KW-1015">Disulfide bond</keyword>
<protein>
    <recommendedName>
        <fullName evidence="13">G-protein coupled receptors family 1 profile domain-containing protein</fullName>
    </recommendedName>
</protein>
<reference evidence="14" key="1">
    <citation type="submission" date="2020-07" db="EMBL/GenBank/DDBJ databases">
        <title>A long reads based de novo assembly of the rainbow trout Arlee double haploid line genome.</title>
        <authorList>
            <person name="Gao G."/>
            <person name="Palti Y."/>
        </authorList>
    </citation>
    <scope>NUCLEOTIDE SEQUENCE [LARGE SCALE GENOMIC DNA]</scope>
</reference>
<keyword evidence="8 12" id="KW-0472">Membrane</keyword>
<evidence type="ECO:0000256" key="3">
    <source>
        <dbReference type="ARBA" id="ARBA00022692"/>
    </source>
</evidence>
<dbReference type="GO" id="GO:0002250">
    <property type="term" value="P:adaptive immune response"/>
    <property type="evidence" value="ECO:0007669"/>
    <property type="project" value="UniProtKB-KW"/>
</dbReference>
<evidence type="ECO:0000256" key="4">
    <source>
        <dbReference type="ARBA" id="ARBA00022859"/>
    </source>
</evidence>
<evidence type="ECO:0000256" key="1">
    <source>
        <dbReference type="ARBA" id="ARBA00004651"/>
    </source>
</evidence>
<accession>A0A8C7NH89</accession>
<dbReference type="GO" id="GO:0005886">
    <property type="term" value="C:plasma membrane"/>
    <property type="evidence" value="ECO:0007669"/>
    <property type="project" value="UniProtKB-SubCell"/>
</dbReference>
<reference evidence="14" key="3">
    <citation type="submission" date="2025-09" db="UniProtKB">
        <authorList>
            <consortium name="Ensembl"/>
        </authorList>
    </citation>
    <scope>IDENTIFICATION</scope>
</reference>
<keyword evidence="11" id="KW-0807">Transducer</keyword>
<feature type="transmembrane region" description="Helical" evidence="12">
    <location>
        <begin position="198"/>
        <end position="216"/>
    </location>
</feature>
<keyword evidence="6" id="KW-0297">G-protein coupled receptor</keyword>
<dbReference type="Ensembl" id="ENSOMYT00000008505.2">
    <property type="protein sequence ID" value="ENSOMYP00000007633.2"/>
    <property type="gene ID" value="ENSOMYG00000003945.2"/>
</dbReference>
<evidence type="ECO:0000256" key="8">
    <source>
        <dbReference type="ARBA" id="ARBA00023136"/>
    </source>
</evidence>
<feature type="transmembrane region" description="Helical" evidence="12">
    <location>
        <begin position="289"/>
        <end position="309"/>
    </location>
</feature>
<dbReference type="PRINTS" id="PR00237">
    <property type="entry name" value="GPCRRHODOPSN"/>
</dbReference>
<comment type="subcellular location">
    <subcellularLocation>
        <location evidence="1">Cell membrane</location>
        <topology evidence="1">Multi-pass membrane protein</topology>
    </subcellularLocation>
</comment>
<evidence type="ECO:0000256" key="9">
    <source>
        <dbReference type="ARBA" id="ARBA00023157"/>
    </source>
</evidence>
<keyword evidence="15" id="KW-1185">Reference proteome</keyword>
<sequence>MTRSESDDRPYITTFSQNNNQYSSDTYYHSHQKTDSTGFTGLMTSMQQYWTTERGNMSLESEVRNLTCDCPIDSFKRSVFPAAYLLFFFLGLIANSASLWVFLSMYRRKRSITTVNLYMLNLLLSDLMLVCSLPLRAAYYLLDSHWPFGDITCRLVSYVFYINMYGSVYFLLALSVLRYLAVSRPYTFMNLEGGSCGWGGCLLIWIFVSLASAPLLSSGTIQEGEERTRCLELGSSLGTIIVLNRAALVVGFTLPFTVISVCYACVLLSLRQCRAGVEGMKRPSRRKSCALVILGLGIFMICFLPYHVVRTFFLAAERNAQLNGCVDSCSYLQGIRKAAVVTLCLATGNSCLDPFLFFFVGENFRDFCMKNGRRQRRVVNNTERQRLQVLQPIELTVK</sequence>
<dbReference type="GeneTree" id="ENSGT00990000203527"/>
<evidence type="ECO:0000313" key="15">
    <source>
        <dbReference type="Proteomes" id="UP000694395"/>
    </source>
</evidence>
<feature type="transmembrane region" description="Helical" evidence="12">
    <location>
        <begin position="82"/>
        <end position="103"/>
    </location>
</feature>
<evidence type="ECO:0000256" key="12">
    <source>
        <dbReference type="SAM" id="Phobius"/>
    </source>
</evidence>
<dbReference type="PANTHER" id="PTHR24231">
    <property type="entry name" value="PURINOCEPTOR-RELATED G-PROTEIN COUPLED RECEPTOR"/>
    <property type="match status" value="1"/>
</dbReference>
<dbReference type="FunFam" id="1.20.1070.10:FF:000017">
    <property type="entry name" value="lysophosphatidic acid receptor 4"/>
    <property type="match status" value="1"/>
</dbReference>
<evidence type="ECO:0000256" key="2">
    <source>
        <dbReference type="ARBA" id="ARBA00022475"/>
    </source>
</evidence>
<name>A0A8C7NH89_ONCMY</name>
<reference evidence="14" key="2">
    <citation type="submission" date="2025-08" db="UniProtKB">
        <authorList>
            <consortium name="Ensembl"/>
        </authorList>
    </citation>
    <scope>IDENTIFICATION</scope>
</reference>
<keyword evidence="5 12" id="KW-1133">Transmembrane helix</keyword>
<keyword evidence="10" id="KW-0675">Receptor</keyword>
<keyword evidence="2" id="KW-1003">Cell membrane</keyword>
<feature type="transmembrane region" description="Helical" evidence="12">
    <location>
        <begin position="155"/>
        <end position="177"/>
    </location>
</feature>
<feature type="transmembrane region" description="Helical" evidence="12">
    <location>
        <begin position="246"/>
        <end position="268"/>
    </location>
</feature>
<dbReference type="GO" id="GO:0004930">
    <property type="term" value="F:G protein-coupled receptor activity"/>
    <property type="evidence" value="ECO:0007669"/>
    <property type="project" value="UniProtKB-KW"/>
</dbReference>
<keyword evidence="4" id="KW-0391">Immunity</keyword>
<dbReference type="InterPro" id="IPR017452">
    <property type="entry name" value="GPCR_Rhodpsn_7TM"/>
</dbReference>
<dbReference type="PANTHER" id="PTHR24231:SF48">
    <property type="entry name" value="G-PROTEIN COUPLED RECEPTORS FAMILY 1 PROFILE DOMAIN-CONTAINING PROTEIN"/>
    <property type="match status" value="1"/>
</dbReference>
<evidence type="ECO:0000256" key="11">
    <source>
        <dbReference type="ARBA" id="ARBA00023224"/>
    </source>
</evidence>
<proteinExistence type="predicted"/>